<reference evidence="1" key="1">
    <citation type="submission" date="2023-11" db="EMBL/GenBank/DDBJ databases">
        <authorList>
            <person name="Poullet M."/>
        </authorList>
    </citation>
    <scope>NUCLEOTIDE SEQUENCE</scope>
    <source>
        <strain evidence="1">E1834</strain>
    </source>
</reference>
<organism evidence="1 2">
    <name type="scientific">Meloidogyne enterolobii</name>
    <name type="common">Root-knot nematode worm</name>
    <name type="synonym">Meloidogyne mayaguensis</name>
    <dbReference type="NCBI Taxonomy" id="390850"/>
    <lineage>
        <taxon>Eukaryota</taxon>
        <taxon>Metazoa</taxon>
        <taxon>Ecdysozoa</taxon>
        <taxon>Nematoda</taxon>
        <taxon>Chromadorea</taxon>
        <taxon>Rhabditida</taxon>
        <taxon>Tylenchina</taxon>
        <taxon>Tylenchomorpha</taxon>
        <taxon>Tylenchoidea</taxon>
        <taxon>Meloidogynidae</taxon>
        <taxon>Meloidogyninae</taxon>
        <taxon>Meloidogyne</taxon>
    </lineage>
</organism>
<proteinExistence type="predicted"/>
<gene>
    <name evidence="1" type="ORF">MENTE1834_LOCUS25660</name>
</gene>
<keyword evidence="2" id="KW-1185">Reference proteome</keyword>
<name>A0ACB0ZJQ4_MELEN</name>
<sequence>MFSSPTKICLLFLSIFILFQLNNCEGLCVGKGYVCGSGGRQCCDKLICNGGSCDDCPPLGAPCTEDINCCAGQSCQHSQCHTCLGKGATCEPKNNPKNDRCCGFCVKGINRCK</sequence>
<evidence type="ECO:0000313" key="2">
    <source>
        <dbReference type="Proteomes" id="UP001497535"/>
    </source>
</evidence>
<dbReference type="EMBL" id="CAVMJV010000036">
    <property type="protein sequence ID" value="CAK5078592.1"/>
    <property type="molecule type" value="Genomic_DNA"/>
</dbReference>
<comment type="caution">
    <text evidence="1">The sequence shown here is derived from an EMBL/GenBank/DDBJ whole genome shotgun (WGS) entry which is preliminary data.</text>
</comment>
<accession>A0ACB0ZJQ4</accession>
<protein>
    <submittedName>
        <fullName evidence="1">Uncharacterized protein</fullName>
    </submittedName>
</protein>
<evidence type="ECO:0000313" key="1">
    <source>
        <dbReference type="EMBL" id="CAK5078592.1"/>
    </source>
</evidence>
<dbReference type="Proteomes" id="UP001497535">
    <property type="component" value="Unassembled WGS sequence"/>
</dbReference>